<comment type="caution">
    <text evidence="4">The sequence shown here is derived from an EMBL/GenBank/DDBJ whole genome shotgun (WGS) entry which is preliminary data.</text>
</comment>
<evidence type="ECO:0000313" key="4">
    <source>
        <dbReference type="EMBL" id="KAI2646319.1"/>
    </source>
</evidence>
<evidence type="ECO:0000256" key="1">
    <source>
        <dbReference type="ARBA" id="ARBA00010879"/>
    </source>
</evidence>
<keyword evidence="5" id="KW-1185">Reference proteome</keyword>
<evidence type="ECO:0000259" key="3">
    <source>
        <dbReference type="Pfam" id="PF00078"/>
    </source>
</evidence>
<dbReference type="InterPro" id="IPR043502">
    <property type="entry name" value="DNA/RNA_pol_sf"/>
</dbReference>
<dbReference type="EC" id="3.1.26.4" evidence="2"/>
<evidence type="ECO:0000313" key="5">
    <source>
        <dbReference type="Proteomes" id="UP000830375"/>
    </source>
</evidence>
<dbReference type="SUPFAM" id="SSF56672">
    <property type="entry name" value="DNA/RNA polymerases"/>
    <property type="match status" value="1"/>
</dbReference>
<dbReference type="Proteomes" id="UP000830375">
    <property type="component" value="Unassembled WGS sequence"/>
</dbReference>
<sequence length="326" mass="37227">MESTQPTSSLQNTLPGADRAELLTLQAANEHLTQYIRSLPAPQPDPVRFALPDKFDGSPDNFCLLSYKQNYYAKTTHFISPNLLPLPSRFALLHIEEITLYVISSPQNAVILGYPWLSTHDPQFSWKEKELIRWSPHCHTHCLELPNKATVCTTHLIKNLFPLPDNVQIEDADLAELFSKERATKLPPHRPWDCVNDLLPNTSPPRSHVYPLTVPETQAMEEYTEEALSYGFIRPSTSPAASGFFFVEKKDGGLCRCIDYRALNAITVRNHHPLPLIPSSLEQLQEGRYFTKLDLRSAYNLIRIREGDEWMILFSNPLLMKFSRIS</sequence>
<dbReference type="Gene3D" id="3.10.10.10">
    <property type="entry name" value="HIV Type 1 Reverse Transcriptase, subunit A, domain 1"/>
    <property type="match status" value="1"/>
</dbReference>
<dbReference type="CDD" id="cd01647">
    <property type="entry name" value="RT_LTR"/>
    <property type="match status" value="1"/>
</dbReference>
<dbReference type="Gene3D" id="3.30.70.270">
    <property type="match status" value="1"/>
</dbReference>
<dbReference type="PANTHER" id="PTHR15503">
    <property type="entry name" value="LDOC1 RELATED"/>
    <property type="match status" value="1"/>
</dbReference>
<feature type="domain" description="Reverse transcriptase" evidence="3">
    <location>
        <begin position="249"/>
        <end position="317"/>
    </location>
</feature>
<dbReference type="InterPro" id="IPR043128">
    <property type="entry name" value="Rev_trsase/Diguanyl_cyclase"/>
</dbReference>
<evidence type="ECO:0000256" key="2">
    <source>
        <dbReference type="ARBA" id="ARBA00012180"/>
    </source>
</evidence>
<dbReference type="InterPro" id="IPR032567">
    <property type="entry name" value="RTL1-rel"/>
</dbReference>
<gene>
    <name evidence="4" type="ORF">H4Q32_029918</name>
</gene>
<dbReference type="PANTHER" id="PTHR15503:SF22">
    <property type="entry name" value="TRANSPOSON TY3-I GAG POLYPROTEIN"/>
    <property type="match status" value="1"/>
</dbReference>
<protein>
    <recommendedName>
        <fullName evidence="2">ribonuclease H</fullName>
        <ecNumber evidence="2">3.1.26.4</ecNumber>
    </recommendedName>
</protein>
<proteinExistence type="inferred from homology"/>
<dbReference type="EMBL" id="JACTAM010001489">
    <property type="protein sequence ID" value="KAI2646319.1"/>
    <property type="molecule type" value="Genomic_DNA"/>
</dbReference>
<comment type="similarity">
    <text evidence="1">Belongs to the beta type-B retroviral polymerase family. HERV class-II K(HML-2) pol subfamily.</text>
</comment>
<reference evidence="4 5" key="1">
    <citation type="submission" date="2022-01" db="EMBL/GenBank/DDBJ databases">
        <title>A high-quality chromosome-level genome assembly of rohu carp, Labeo rohita.</title>
        <authorList>
            <person name="Arick M.A. II"/>
            <person name="Hsu C.-Y."/>
            <person name="Magbanua Z."/>
            <person name="Pechanova O."/>
            <person name="Grover C."/>
            <person name="Miller E."/>
            <person name="Thrash A."/>
            <person name="Ezzel L."/>
            <person name="Alam S."/>
            <person name="Benzie J."/>
            <person name="Hamilton M."/>
            <person name="Karsi A."/>
            <person name="Lawrence M.L."/>
            <person name="Peterson D.G."/>
        </authorList>
    </citation>
    <scope>NUCLEOTIDE SEQUENCE [LARGE SCALE GENOMIC DNA]</scope>
    <source>
        <strain evidence="5">BAU-BD-2019</strain>
        <tissue evidence="4">Blood</tissue>
    </source>
</reference>
<name>A0ABQ8L7K1_LABRO</name>
<dbReference type="InterPro" id="IPR000477">
    <property type="entry name" value="RT_dom"/>
</dbReference>
<accession>A0ABQ8L7K1</accession>
<organism evidence="4 5">
    <name type="scientific">Labeo rohita</name>
    <name type="common">Indian major carp</name>
    <name type="synonym">Cyprinus rohita</name>
    <dbReference type="NCBI Taxonomy" id="84645"/>
    <lineage>
        <taxon>Eukaryota</taxon>
        <taxon>Metazoa</taxon>
        <taxon>Chordata</taxon>
        <taxon>Craniata</taxon>
        <taxon>Vertebrata</taxon>
        <taxon>Euteleostomi</taxon>
        <taxon>Actinopterygii</taxon>
        <taxon>Neopterygii</taxon>
        <taxon>Teleostei</taxon>
        <taxon>Ostariophysi</taxon>
        <taxon>Cypriniformes</taxon>
        <taxon>Cyprinidae</taxon>
        <taxon>Labeoninae</taxon>
        <taxon>Labeonini</taxon>
        <taxon>Labeo</taxon>
    </lineage>
</organism>
<dbReference type="Pfam" id="PF00078">
    <property type="entry name" value="RVT_1"/>
    <property type="match status" value="1"/>
</dbReference>